<evidence type="ECO:0000256" key="1">
    <source>
        <dbReference type="SAM" id="MobiDB-lite"/>
    </source>
</evidence>
<dbReference type="EMBL" id="OL742560">
    <property type="protein sequence ID" value="UKH48367.1"/>
    <property type="molecule type" value="Genomic_DNA"/>
</dbReference>
<name>A0AA49GZW6_9CAUD</name>
<feature type="region of interest" description="Disordered" evidence="1">
    <location>
        <begin position="1"/>
        <end position="44"/>
    </location>
</feature>
<dbReference type="Proteomes" id="UP001179340">
    <property type="component" value="Segment"/>
</dbReference>
<protein>
    <submittedName>
        <fullName evidence="2">Uncharacterized protein</fullName>
    </submittedName>
</protein>
<reference evidence="2" key="1">
    <citation type="submission" date="2021-12" db="EMBL/GenBank/DDBJ databases">
        <authorList>
            <person name="Isenhart S.H."/>
            <person name="Brown D.K."/>
            <person name="Allen M.J."/>
            <person name="Garcia C.A."/>
            <person name="Bollivar D.W."/>
            <person name="Garlena R.A."/>
            <person name="Russell D.A."/>
            <person name="Jacobs-Sera D."/>
            <person name="Hatfull G.F."/>
        </authorList>
    </citation>
    <scope>NUCLEOTIDE SEQUENCE</scope>
</reference>
<gene>
    <name evidence="2" type="primary">16</name>
    <name evidence="2" type="ORF">SEA_LILMAC1015_16</name>
</gene>
<proteinExistence type="predicted"/>
<keyword evidence="3" id="KW-1185">Reference proteome</keyword>
<evidence type="ECO:0000313" key="3">
    <source>
        <dbReference type="Proteomes" id="UP001179340"/>
    </source>
</evidence>
<organism evidence="2 3">
    <name type="scientific">Arthrobacter phage Lilmac1015</name>
    <dbReference type="NCBI Taxonomy" id="2912653"/>
    <lineage>
        <taxon>Viruses</taxon>
        <taxon>Duplodnaviria</taxon>
        <taxon>Heunggongvirae</taxon>
        <taxon>Uroviricota</taxon>
        <taxon>Caudoviricetes</taxon>
        <taxon>Berryhillviridae</taxon>
        <taxon>Lilmacvirus</taxon>
        <taxon>Lilmacvirus lilmac1015</taxon>
    </lineage>
</organism>
<evidence type="ECO:0000313" key="2">
    <source>
        <dbReference type="EMBL" id="UKH48367.1"/>
    </source>
</evidence>
<accession>A0AA49GZW6</accession>
<sequence>MWDGRAVVQLGGGHASRPTLTPGPGRRSEESGTLPDSRAKEHND</sequence>